<feature type="compositionally biased region" description="Basic and acidic residues" evidence="4">
    <location>
        <begin position="1"/>
        <end position="11"/>
    </location>
</feature>
<evidence type="ECO:0000313" key="7">
    <source>
        <dbReference type="WBParaSite" id="TMUE_1000003358.1"/>
    </source>
</evidence>
<dbReference type="GO" id="GO:0010792">
    <property type="term" value="P:DNA double-strand break processing involved in repair via single-strand annealing"/>
    <property type="evidence" value="ECO:0007669"/>
    <property type="project" value="TreeGrafter"/>
</dbReference>
<organism evidence="6 7">
    <name type="scientific">Trichuris muris</name>
    <name type="common">Mouse whipworm</name>
    <dbReference type="NCBI Taxonomy" id="70415"/>
    <lineage>
        <taxon>Eukaryota</taxon>
        <taxon>Metazoa</taxon>
        <taxon>Ecdysozoa</taxon>
        <taxon>Nematoda</taxon>
        <taxon>Enoplea</taxon>
        <taxon>Dorylaimia</taxon>
        <taxon>Trichinellida</taxon>
        <taxon>Trichuridae</taxon>
        <taxon>Trichuris</taxon>
    </lineage>
</organism>
<dbReference type="GO" id="GO:0005634">
    <property type="term" value="C:nucleus"/>
    <property type="evidence" value="ECO:0007669"/>
    <property type="project" value="UniProtKB-SubCell"/>
</dbReference>
<evidence type="ECO:0000256" key="3">
    <source>
        <dbReference type="ARBA" id="ARBA00023242"/>
    </source>
</evidence>
<accession>A0A5S6Q844</accession>
<sequence>MSVVKKSDEKLKRRNSWSSLSSSPAKPELSTELDSLEISGSSSPELFAGYSDILRQRDVRVLRPVSRKIFQDNELSENSPLPVPRDMSTKLPKRFPLPACSEKPQSPGACNELALSSEDSAMERGKFKYVNSPVKRHAVRKNLVGYACNCCREYFETLNLAEGDVSRRMKTVSRHRSFYAPPKSPDHFWEVSFPSTQELTARGWLNPATTKRKEH</sequence>
<comment type="subcellular location">
    <subcellularLocation>
        <location evidence="1">Nucleus</location>
    </subcellularLocation>
</comment>
<dbReference type="InterPro" id="IPR033316">
    <property type="entry name" value="RBBP8-like"/>
</dbReference>
<dbReference type="AlphaFoldDB" id="A0A5S6Q844"/>
<dbReference type="PANTHER" id="PTHR15107">
    <property type="entry name" value="RETINOBLASTOMA BINDING PROTEIN 8"/>
    <property type="match status" value="1"/>
</dbReference>
<protein>
    <submittedName>
        <fullName evidence="7">DNA endonuclease activator Ctp1 C-terminal domain-containing protein</fullName>
    </submittedName>
</protein>
<keyword evidence="2" id="KW-0227">DNA damage</keyword>
<dbReference type="Pfam" id="PF08573">
    <property type="entry name" value="SAE2"/>
    <property type="match status" value="1"/>
</dbReference>
<feature type="region of interest" description="Disordered" evidence="4">
    <location>
        <begin position="1"/>
        <end position="45"/>
    </location>
</feature>
<evidence type="ECO:0000313" key="6">
    <source>
        <dbReference type="Proteomes" id="UP000046395"/>
    </source>
</evidence>
<dbReference type="WBParaSite" id="TMUE_1000003358.1">
    <property type="protein sequence ID" value="TMUE_1000003358.1"/>
    <property type="gene ID" value="WBGene00288443"/>
</dbReference>
<reference evidence="7" key="1">
    <citation type="submission" date="2019-12" db="UniProtKB">
        <authorList>
            <consortium name="WormBaseParasite"/>
        </authorList>
    </citation>
    <scope>IDENTIFICATION</scope>
</reference>
<feature type="domain" description="DNA endonuclease activator Ctp1 C-terminal" evidence="5">
    <location>
        <begin position="167"/>
        <end position="198"/>
    </location>
</feature>
<evidence type="ECO:0000256" key="4">
    <source>
        <dbReference type="SAM" id="MobiDB-lite"/>
    </source>
</evidence>
<dbReference type="PANTHER" id="PTHR15107:SF0">
    <property type="entry name" value="DNA ENDONUCLEASE ACTIVATOR CTP1 C-TERMINAL DOMAIN-CONTAINING PROTEIN"/>
    <property type="match status" value="1"/>
</dbReference>
<dbReference type="GO" id="GO:0003684">
    <property type="term" value="F:damaged DNA binding"/>
    <property type="evidence" value="ECO:0007669"/>
    <property type="project" value="TreeGrafter"/>
</dbReference>
<evidence type="ECO:0000259" key="5">
    <source>
        <dbReference type="Pfam" id="PF08573"/>
    </source>
</evidence>
<proteinExistence type="predicted"/>
<evidence type="ECO:0000256" key="1">
    <source>
        <dbReference type="ARBA" id="ARBA00004123"/>
    </source>
</evidence>
<dbReference type="Proteomes" id="UP000046395">
    <property type="component" value="Unassembled WGS sequence"/>
</dbReference>
<keyword evidence="6" id="KW-1185">Reference proteome</keyword>
<dbReference type="STRING" id="70415.A0A5S6Q844"/>
<dbReference type="InterPro" id="IPR013882">
    <property type="entry name" value="Ctp1_C"/>
</dbReference>
<evidence type="ECO:0000256" key="2">
    <source>
        <dbReference type="ARBA" id="ARBA00022763"/>
    </source>
</evidence>
<keyword evidence="3" id="KW-0539">Nucleus</keyword>
<name>A0A5S6Q844_TRIMR</name>